<comment type="caution">
    <text evidence="2">The sequence shown here is derived from an EMBL/GenBank/DDBJ whole genome shotgun (WGS) entry which is preliminary data.</text>
</comment>
<evidence type="ECO:0000256" key="1">
    <source>
        <dbReference type="SAM" id="MobiDB-lite"/>
    </source>
</evidence>
<name>A0ABQ3WMC8_9ACTN</name>
<gene>
    <name evidence="2" type="ORF">Aca07nite_46300</name>
</gene>
<feature type="region of interest" description="Disordered" evidence="1">
    <location>
        <begin position="1"/>
        <end position="240"/>
    </location>
</feature>
<proteinExistence type="predicted"/>
<sequence length="240" mass="24829">MWQGAEQGGRVDPTVRSGEGRPAHPVHLLPAEHQVEAAAERVGVDQQGAVAGPDRGGGQPGGEDARPGAAAAADHREGPRGGGRSGESRELVDHPGVGLRQNRQVVGADEVGHREGRLHRLRVADQDEPGPPGQPGPEAGGHLVGADQHHRGTGPAGPGGGRVGRHLDLASAGRGEAQQVVEQVLVGGHDEGAARSGHRVSSGDGGVGRPPSPSPYGRDNHHQPRLWITTDPVDNRYARR</sequence>
<dbReference type="EMBL" id="BOMF01000089">
    <property type="protein sequence ID" value="GID47355.1"/>
    <property type="molecule type" value="Genomic_DNA"/>
</dbReference>
<protein>
    <submittedName>
        <fullName evidence="2">Uncharacterized protein</fullName>
    </submittedName>
</protein>
<evidence type="ECO:0000313" key="2">
    <source>
        <dbReference type="EMBL" id="GID47355.1"/>
    </source>
</evidence>
<reference evidence="2" key="1">
    <citation type="submission" date="2021-01" db="EMBL/GenBank/DDBJ databases">
        <title>Whole genome shotgun sequence of Actinoplanes capillaceus NBRC 16408.</title>
        <authorList>
            <person name="Komaki H."/>
            <person name="Tamura T."/>
        </authorList>
    </citation>
    <scope>NUCLEOTIDE SEQUENCE [LARGE SCALE GENOMIC DNA]</scope>
    <source>
        <strain evidence="2">NBRC 16408</strain>
    </source>
</reference>
<organism evidence="2">
    <name type="scientific">Actinoplanes campanulatus</name>
    <dbReference type="NCBI Taxonomy" id="113559"/>
    <lineage>
        <taxon>Bacteria</taxon>
        <taxon>Bacillati</taxon>
        <taxon>Actinomycetota</taxon>
        <taxon>Actinomycetes</taxon>
        <taxon>Micromonosporales</taxon>
        <taxon>Micromonosporaceae</taxon>
        <taxon>Actinoplanes</taxon>
    </lineage>
</organism>
<feature type="compositionally biased region" description="Basic and acidic residues" evidence="1">
    <location>
        <begin position="33"/>
        <end position="43"/>
    </location>
</feature>
<accession>A0ABQ3WMC8</accession>